<dbReference type="Proteomes" id="UP000095283">
    <property type="component" value="Unplaced"/>
</dbReference>
<organism evidence="1 2">
    <name type="scientific">Heterorhabditis bacteriophora</name>
    <name type="common">Entomopathogenic nematode worm</name>
    <dbReference type="NCBI Taxonomy" id="37862"/>
    <lineage>
        <taxon>Eukaryota</taxon>
        <taxon>Metazoa</taxon>
        <taxon>Ecdysozoa</taxon>
        <taxon>Nematoda</taxon>
        <taxon>Chromadorea</taxon>
        <taxon>Rhabditida</taxon>
        <taxon>Rhabditina</taxon>
        <taxon>Rhabditomorpha</taxon>
        <taxon>Strongyloidea</taxon>
        <taxon>Heterorhabditidae</taxon>
        <taxon>Heterorhabditis</taxon>
    </lineage>
</organism>
<dbReference type="WBParaSite" id="Hba_14700">
    <property type="protein sequence ID" value="Hba_14700"/>
    <property type="gene ID" value="Hba_14700"/>
</dbReference>
<evidence type="ECO:0000313" key="2">
    <source>
        <dbReference type="WBParaSite" id="Hba_14700"/>
    </source>
</evidence>
<proteinExistence type="predicted"/>
<reference evidence="2" key="1">
    <citation type="submission" date="2016-11" db="UniProtKB">
        <authorList>
            <consortium name="WormBaseParasite"/>
        </authorList>
    </citation>
    <scope>IDENTIFICATION</scope>
</reference>
<name>A0A1I7XAI8_HETBA</name>
<keyword evidence="1" id="KW-1185">Reference proteome</keyword>
<evidence type="ECO:0000313" key="1">
    <source>
        <dbReference type="Proteomes" id="UP000095283"/>
    </source>
</evidence>
<sequence>MFLCITRLVLMAKLSCPTSSQGQETIA</sequence>
<dbReference type="AlphaFoldDB" id="A0A1I7XAI8"/>
<accession>A0A1I7XAI8</accession>
<protein>
    <submittedName>
        <fullName evidence="2">Uncharacterized protein</fullName>
    </submittedName>
</protein>